<keyword evidence="2" id="KW-0472">Membrane</keyword>
<feature type="transmembrane region" description="Helical" evidence="2">
    <location>
        <begin position="414"/>
        <end position="435"/>
    </location>
</feature>
<accession>A0A4U1C1L4</accession>
<dbReference type="PANTHER" id="PTHR34219:SF3">
    <property type="entry name" value="BLL7967 PROTEIN"/>
    <property type="match status" value="1"/>
</dbReference>
<organism evidence="3 4">
    <name type="scientific">Pedobacter cryophilus</name>
    <dbReference type="NCBI Taxonomy" id="2571271"/>
    <lineage>
        <taxon>Bacteria</taxon>
        <taxon>Pseudomonadati</taxon>
        <taxon>Bacteroidota</taxon>
        <taxon>Sphingobacteriia</taxon>
        <taxon>Sphingobacteriales</taxon>
        <taxon>Sphingobacteriaceae</taxon>
        <taxon>Pedobacter</taxon>
    </lineage>
</organism>
<dbReference type="OrthoDB" id="111691at2"/>
<evidence type="ECO:0000256" key="2">
    <source>
        <dbReference type="SAM" id="Phobius"/>
    </source>
</evidence>
<proteinExistence type="predicted"/>
<protein>
    <submittedName>
        <fullName evidence="3">PepSY domain-containing protein</fullName>
    </submittedName>
</protein>
<dbReference type="EMBL" id="SWBP01000002">
    <property type="protein sequence ID" value="TKB99111.1"/>
    <property type="molecule type" value="Genomic_DNA"/>
</dbReference>
<evidence type="ECO:0000313" key="4">
    <source>
        <dbReference type="Proteomes" id="UP000308181"/>
    </source>
</evidence>
<name>A0A4U1C1L4_9SPHI</name>
<feature type="transmembrane region" description="Helical" evidence="2">
    <location>
        <begin position="264"/>
        <end position="287"/>
    </location>
</feature>
<dbReference type="PANTHER" id="PTHR34219">
    <property type="entry name" value="IRON-REGULATED INNER MEMBRANE PROTEIN-RELATED"/>
    <property type="match status" value="1"/>
</dbReference>
<keyword evidence="4" id="KW-1185">Reference proteome</keyword>
<dbReference type="RefSeq" id="WP_136825922.1">
    <property type="nucleotide sequence ID" value="NZ_SWBP01000002.1"/>
</dbReference>
<comment type="caution">
    <text evidence="3">The sequence shown here is derived from an EMBL/GenBank/DDBJ whole genome shotgun (WGS) entry which is preliminary data.</text>
</comment>
<evidence type="ECO:0000313" key="3">
    <source>
        <dbReference type="EMBL" id="TKB99111.1"/>
    </source>
</evidence>
<evidence type="ECO:0000256" key="1">
    <source>
        <dbReference type="SAM" id="MobiDB-lite"/>
    </source>
</evidence>
<dbReference type="AlphaFoldDB" id="A0A4U1C1L4"/>
<keyword evidence="2" id="KW-1133">Transmembrane helix</keyword>
<dbReference type="Pfam" id="PF03929">
    <property type="entry name" value="PepSY_TM"/>
    <property type="match status" value="1"/>
</dbReference>
<feature type="transmembrane region" description="Helical" evidence="2">
    <location>
        <begin position="210"/>
        <end position="234"/>
    </location>
</feature>
<sequence>MTKEKSAWPKARKFFNDVHLWLGLISGIIIFMVCLSGTIYVFNTEVKEMATPHLYKVEVADGAKKLPIETLMKKVAAEVGGKVVSVKIPSQADRTYTITIKKPEEAAPEKGVEKRSDEKRGEKKPEGREKRGEGGPEKGKEKKGEKEGPQGGNRGTAYMVNPYTGEVLGDLQSAKTFSTEFMKTLFSLHRWLLLDKIEEPIFGELENRKLGSYITGIATILFTFGVITGIIIWIPRKVKSWKNGLKVKWSSNWKRINHDLHNSLGFYTCIILLVMGLTGPFFSFSWYRDGLRKSLGTYQAVDAPKPEEPISNFSLKGNFAQLNINDYLAAADKELAYSGDYTVTLPADSVATVNITKNKIGFFAPAAADKLTLDQYSASVLKKEVFKDKPFNERLSGSVKALHLGDVYGMFSKIIYFISCLIATSLPVTGTLIWINKMKK</sequence>
<gene>
    <name evidence="3" type="ORF">FA046_08360</name>
</gene>
<feature type="region of interest" description="Disordered" evidence="1">
    <location>
        <begin position="99"/>
        <end position="158"/>
    </location>
</feature>
<feature type="compositionally biased region" description="Basic and acidic residues" evidence="1">
    <location>
        <begin position="101"/>
        <end position="148"/>
    </location>
</feature>
<reference evidence="3 4" key="1">
    <citation type="submission" date="2019-04" db="EMBL/GenBank/DDBJ databases">
        <title>Pedobacter sp. AR-3-17 sp. nov., isolated from Arctic soil.</title>
        <authorList>
            <person name="Dahal R.H."/>
            <person name="Kim D.-U."/>
        </authorList>
    </citation>
    <scope>NUCLEOTIDE SEQUENCE [LARGE SCALE GENOMIC DNA]</scope>
    <source>
        <strain evidence="3 4">AR-3-17</strain>
    </source>
</reference>
<dbReference type="Proteomes" id="UP000308181">
    <property type="component" value="Unassembled WGS sequence"/>
</dbReference>
<dbReference type="InterPro" id="IPR005625">
    <property type="entry name" value="PepSY-ass_TM"/>
</dbReference>
<feature type="transmembrane region" description="Helical" evidence="2">
    <location>
        <begin position="20"/>
        <end position="42"/>
    </location>
</feature>
<keyword evidence="2" id="KW-0812">Transmembrane</keyword>